<organism evidence="2 3">
    <name type="scientific">Alienimonas chondri</name>
    <dbReference type="NCBI Taxonomy" id="2681879"/>
    <lineage>
        <taxon>Bacteria</taxon>
        <taxon>Pseudomonadati</taxon>
        <taxon>Planctomycetota</taxon>
        <taxon>Planctomycetia</taxon>
        <taxon>Planctomycetales</taxon>
        <taxon>Planctomycetaceae</taxon>
        <taxon>Alienimonas</taxon>
    </lineage>
</organism>
<accession>A0ABX1VEC3</accession>
<keyword evidence="3" id="KW-1185">Reference proteome</keyword>
<evidence type="ECO:0000313" key="3">
    <source>
        <dbReference type="Proteomes" id="UP000609651"/>
    </source>
</evidence>
<feature type="region of interest" description="Disordered" evidence="1">
    <location>
        <begin position="94"/>
        <end position="153"/>
    </location>
</feature>
<sequence length="410" mass="41101">MISLQTEDGRVREFDGDEVVLGGPASNGKSADVPLGDARGGPRVSLRKVAGRWMATASGTEVRVGEKSGRTVWLSPGDALEFAGHTVGFLGERATPGGAAVASSPESKSRRGADPDERAGVESPSSSTAPPPGRADDDASIASSPQPAKPSAKRWLVPTIAGCAVAALSLGALAVVAAAWLLGGDDDADSPSAVAQGDVLWVGGVRSGNRYPVCSAAAIGPRTLATAGGPGGYLQRILASEEDEEVRVFGAALPAAGVAVERITLHPRYDASAPNARASIAADVAVLHLAEGIPITPAVAGAPTDGFRKGSPVTIRGWRVGGAEDAPAAVDALNPEPESFELAAEAGGADRNAEGEPGFPAFLVALENAMPGVVGSGVYDEAGRLIGVVAAGGEELAVVPADRLADLPGE</sequence>
<dbReference type="Proteomes" id="UP000609651">
    <property type="component" value="Unassembled WGS sequence"/>
</dbReference>
<comment type="caution">
    <text evidence="2">The sequence shown here is derived from an EMBL/GenBank/DDBJ whole genome shotgun (WGS) entry which is preliminary data.</text>
</comment>
<dbReference type="EMBL" id="WTPX01000049">
    <property type="protein sequence ID" value="NNJ25776.1"/>
    <property type="molecule type" value="Genomic_DNA"/>
</dbReference>
<dbReference type="InterPro" id="IPR009003">
    <property type="entry name" value="Peptidase_S1_PA"/>
</dbReference>
<gene>
    <name evidence="2" type="ORF">LzC2_18500</name>
</gene>
<name>A0ABX1VEC3_9PLAN</name>
<dbReference type="SUPFAM" id="SSF50494">
    <property type="entry name" value="Trypsin-like serine proteases"/>
    <property type="match status" value="1"/>
</dbReference>
<evidence type="ECO:0000313" key="2">
    <source>
        <dbReference type="EMBL" id="NNJ25776.1"/>
    </source>
</evidence>
<feature type="compositionally biased region" description="Basic and acidic residues" evidence="1">
    <location>
        <begin position="107"/>
        <end position="120"/>
    </location>
</feature>
<dbReference type="Gene3D" id="2.40.10.10">
    <property type="entry name" value="Trypsin-like serine proteases"/>
    <property type="match status" value="1"/>
</dbReference>
<evidence type="ECO:0008006" key="4">
    <source>
        <dbReference type="Google" id="ProtNLM"/>
    </source>
</evidence>
<reference evidence="2 3" key="1">
    <citation type="journal article" date="2020" name="Syst. Appl. Microbiol.">
        <title>Alienimonas chondri sp. nov., a novel planctomycete isolated from the biofilm of the red alga Chondrus crispus.</title>
        <authorList>
            <person name="Vitorino I."/>
            <person name="Albuquerque L."/>
            <person name="Wiegand S."/>
            <person name="Kallscheuer N."/>
            <person name="da Costa M.S."/>
            <person name="Lobo-da-Cunha A."/>
            <person name="Jogler C."/>
            <person name="Lage O.M."/>
        </authorList>
    </citation>
    <scope>NUCLEOTIDE SEQUENCE [LARGE SCALE GENOMIC DNA]</scope>
    <source>
        <strain evidence="2 3">LzC2</strain>
    </source>
</reference>
<evidence type="ECO:0000256" key="1">
    <source>
        <dbReference type="SAM" id="MobiDB-lite"/>
    </source>
</evidence>
<dbReference type="InterPro" id="IPR043504">
    <property type="entry name" value="Peptidase_S1_PA_chymotrypsin"/>
</dbReference>
<proteinExistence type="predicted"/>
<protein>
    <recommendedName>
        <fullName evidence="4">YscD cytoplasmic domain-containing protein</fullName>
    </recommendedName>
</protein>
<feature type="region of interest" description="Disordered" evidence="1">
    <location>
        <begin position="15"/>
        <end position="41"/>
    </location>
</feature>